<name>A0A644Z8S7_9ZZZZ</name>
<dbReference type="Gene3D" id="3.20.20.140">
    <property type="entry name" value="Metal-dependent hydrolases"/>
    <property type="match status" value="1"/>
</dbReference>
<dbReference type="SUPFAM" id="SSF51338">
    <property type="entry name" value="Composite domain of metallo-dependent hydrolases"/>
    <property type="match status" value="1"/>
</dbReference>
<accession>A0A644Z8S7</accession>
<dbReference type="PANTHER" id="PTHR43668">
    <property type="entry name" value="ALLANTOINASE"/>
    <property type="match status" value="1"/>
</dbReference>
<evidence type="ECO:0000313" key="2">
    <source>
        <dbReference type="EMBL" id="MPM36401.1"/>
    </source>
</evidence>
<reference evidence="2" key="1">
    <citation type="submission" date="2019-08" db="EMBL/GenBank/DDBJ databases">
        <authorList>
            <person name="Kucharzyk K."/>
            <person name="Murdoch R.W."/>
            <person name="Higgins S."/>
            <person name="Loffler F."/>
        </authorList>
    </citation>
    <scope>NUCLEOTIDE SEQUENCE</scope>
</reference>
<dbReference type="PANTHER" id="PTHR43668:SF4">
    <property type="entry name" value="ALLANTOINASE"/>
    <property type="match status" value="1"/>
</dbReference>
<evidence type="ECO:0000259" key="1">
    <source>
        <dbReference type="Pfam" id="PF01979"/>
    </source>
</evidence>
<gene>
    <name evidence="2" type="primary">allB_10</name>
    <name evidence="2" type="ORF">SDC9_82997</name>
</gene>
<organism evidence="2">
    <name type="scientific">bioreactor metagenome</name>
    <dbReference type="NCBI Taxonomy" id="1076179"/>
    <lineage>
        <taxon>unclassified sequences</taxon>
        <taxon>metagenomes</taxon>
        <taxon>ecological metagenomes</taxon>
    </lineage>
</organism>
<dbReference type="GO" id="GO:0004038">
    <property type="term" value="F:allantoinase activity"/>
    <property type="evidence" value="ECO:0007669"/>
    <property type="project" value="UniProtKB-EC"/>
</dbReference>
<feature type="domain" description="Amidohydrolase-related" evidence="1">
    <location>
        <begin position="3"/>
        <end position="76"/>
    </location>
</feature>
<keyword evidence="2" id="KW-0378">Hydrolase</keyword>
<dbReference type="Gene3D" id="2.30.40.10">
    <property type="entry name" value="Urease, subunit C, domain 1"/>
    <property type="match status" value="1"/>
</dbReference>
<dbReference type="GO" id="GO:0006145">
    <property type="term" value="P:purine nucleobase catabolic process"/>
    <property type="evidence" value="ECO:0007669"/>
    <property type="project" value="TreeGrafter"/>
</dbReference>
<dbReference type="AlphaFoldDB" id="A0A644Z8S7"/>
<protein>
    <submittedName>
        <fullName evidence="2">Allantoinase</fullName>
        <ecNumber evidence="2">3.5.2.5</ecNumber>
    </submittedName>
</protein>
<proteinExistence type="predicted"/>
<dbReference type="InterPro" id="IPR050138">
    <property type="entry name" value="DHOase/Allantoinase_Hydrolase"/>
</dbReference>
<dbReference type="InterPro" id="IPR011059">
    <property type="entry name" value="Metal-dep_hydrolase_composite"/>
</dbReference>
<dbReference type="EMBL" id="VSSQ01007596">
    <property type="protein sequence ID" value="MPM36401.1"/>
    <property type="molecule type" value="Genomic_DNA"/>
</dbReference>
<dbReference type="Pfam" id="PF01979">
    <property type="entry name" value="Amidohydro_1"/>
    <property type="match status" value="1"/>
</dbReference>
<dbReference type="GO" id="GO:0005737">
    <property type="term" value="C:cytoplasm"/>
    <property type="evidence" value="ECO:0007669"/>
    <property type="project" value="TreeGrafter"/>
</dbReference>
<comment type="caution">
    <text evidence="2">The sequence shown here is derived from an EMBL/GenBank/DDBJ whole genome shotgun (WGS) entry which is preliminary data.</text>
</comment>
<dbReference type="InterPro" id="IPR006680">
    <property type="entry name" value="Amidohydro-rel"/>
</dbReference>
<sequence length="96" mass="10768">MTDIAKTMSHAPADVYGIDKRGYIRPGYYADFFIVDPTKKDLHSTTNPAYKCGWSPFEGTIFNCSIIHTFVNGTQVVKNSLITGSKNSKELKFKNE</sequence>
<dbReference type="EC" id="3.5.2.5" evidence="2"/>